<dbReference type="Gene3D" id="1.25.40.20">
    <property type="entry name" value="Ankyrin repeat-containing domain"/>
    <property type="match status" value="2"/>
</dbReference>
<keyword evidence="5" id="KW-1185">Reference proteome</keyword>
<keyword evidence="1" id="KW-0677">Repeat</keyword>
<evidence type="ECO:0000256" key="1">
    <source>
        <dbReference type="ARBA" id="ARBA00022737"/>
    </source>
</evidence>
<name>A0AAV9GRJ4_9PEZI</name>
<dbReference type="PANTHER" id="PTHR24198:SF165">
    <property type="entry name" value="ANKYRIN REPEAT-CONTAINING PROTEIN-RELATED"/>
    <property type="match status" value="1"/>
</dbReference>
<evidence type="ECO:0000256" key="2">
    <source>
        <dbReference type="ARBA" id="ARBA00023043"/>
    </source>
</evidence>
<reference evidence="4" key="1">
    <citation type="journal article" date="2023" name="Mol. Phylogenet. Evol.">
        <title>Genome-scale phylogeny and comparative genomics of the fungal order Sordariales.</title>
        <authorList>
            <person name="Hensen N."/>
            <person name="Bonometti L."/>
            <person name="Westerberg I."/>
            <person name="Brannstrom I.O."/>
            <person name="Guillou S."/>
            <person name="Cros-Aarteil S."/>
            <person name="Calhoun S."/>
            <person name="Haridas S."/>
            <person name="Kuo A."/>
            <person name="Mondo S."/>
            <person name="Pangilinan J."/>
            <person name="Riley R."/>
            <person name="LaButti K."/>
            <person name="Andreopoulos B."/>
            <person name="Lipzen A."/>
            <person name="Chen C."/>
            <person name="Yan M."/>
            <person name="Daum C."/>
            <person name="Ng V."/>
            <person name="Clum A."/>
            <person name="Steindorff A."/>
            <person name="Ohm R.A."/>
            <person name="Martin F."/>
            <person name="Silar P."/>
            <person name="Natvig D.O."/>
            <person name="Lalanne C."/>
            <person name="Gautier V."/>
            <person name="Ament-Velasquez S.L."/>
            <person name="Kruys A."/>
            <person name="Hutchinson M.I."/>
            <person name="Powell A.J."/>
            <person name="Barry K."/>
            <person name="Miller A.N."/>
            <person name="Grigoriev I.V."/>
            <person name="Debuchy R."/>
            <person name="Gladieux P."/>
            <person name="Hiltunen Thoren M."/>
            <person name="Johannesson H."/>
        </authorList>
    </citation>
    <scope>NUCLEOTIDE SEQUENCE</scope>
    <source>
        <strain evidence="4">PSN243</strain>
    </source>
</reference>
<dbReference type="InterPro" id="IPR036770">
    <property type="entry name" value="Ankyrin_rpt-contain_sf"/>
</dbReference>
<reference evidence="4" key="2">
    <citation type="submission" date="2023-05" db="EMBL/GenBank/DDBJ databases">
        <authorList>
            <consortium name="Lawrence Berkeley National Laboratory"/>
            <person name="Steindorff A."/>
            <person name="Hensen N."/>
            <person name="Bonometti L."/>
            <person name="Westerberg I."/>
            <person name="Brannstrom I.O."/>
            <person name="Guillou S."/>
            <person name="Cros-Aarteil S."/>
            <person name="Calhoun S."/>
            <person name="Haridas S."/>
            <person name="Kuo A."/>
            <person name="Mondo S."/>
            <person name="Pangilinan J."/>
            <person name="Riley R."/>
            <person name="Labutti K."/>
            <person name="Andreopoulos B."/>
            <person name="Lipzen A."/>
            <person name="Chen C."/>
            <person name="Yanf M."/>
            <person name="Daum C."/>
            <person name="Ng V."/>
            <person name="Clum A."/>
            <person name="Ohm R."/>
            <person name="Martin F."/>
            <person name="Silar P."/>
            <person name="Natvig D."/>
            <person name="Lalanne C."/>
            <person name="Gautier V."/>
            <person name="Ament-Velasquez S.L."/>
            <person name="Kruys A."/>
            <person name="Hutchinson M.I."/>
            <person name="Powell A.J."/>
            <person name="Barry K."/>
            <person name="Miller A.N."/>
            <person name="Grigoriev I.V."/>
            <person name="Debuchy R."/>
            <person name="Gladieux P."/>
            <person name="Thoren M.H."/>
            <person name="Johannesson H."/>
        </authorList>
    </citation>
    <scope>NUCLEOTIDE SEQUENCE</scope>
    <source>
        <strain evidence="4">PSN243</strain>
    </source>
</reference>
<evidence type="ECO:0000313" key="5">
    <source>
        <dbReference type="Proteomes" id="UP001321760"/>
    </source>
</evidence>
<dbReference type="PANTHER" id="PTHR24198">
    <property type="entry name" value="ANKYRIN REPEAT AND PROTEIN KINASE DOMAIN-CONTAINING PROTEIN"/>
    <property type="match status" value="1"/>
</dbReference>
<comment type="caution">
    <text evidence="4">The sequence shown here is derived from an EMBL/GenBank/DDBJ whole genome shotgun (WGS) entry which is preliminary data.</text>
</comment>
<proteinExistence type="predicted"/>
<organism evidence="4 5">
    <name type="scientific">Podospora aff. communis PSN243</name>
    <dbReference type="NCBI Taxonomy" id="3040156"/>
    <lineage>
        <taxon>Eukaryota</taxon>
        <taxon>Fungi</taxon>
        <taxon>Dikarya</taxon>
        <taxon>Ascomycota</taxon>
        <taxon>Pezizomycotina</taxon>
        <taxon>Sordariomycetes</taxon>
        <taxon>Sordariomycetidae</taxon>
        <taxon>Sordariales</taxon>
        <taxon>Podosporaceae</taxon>
        <taxon>Podospora</taxon>
    </lineage>
</organism>
<protein>
    <submittedName>
        <fullName evidence="4">Ankyrin repeat-containing domain protein</fullName>
    </submittedName>
</protein>
<dbReference type="SMART" id="SM00248">
    <property type="entry name" value="ANK"/>
    <property type="match status" value="7"/>
</dbReference>
<dbReference type="PROSITE" id="PS50088">
    <property type="entry name" value="ANK_REPEAT"/>
    <property type="match status" value="1"/>
</dbReference>
<dbReference type="Pfam" id="PF00023">
    <property type="entry name" value="Ank"/>
    <property type="match status" value="1"/>
</dbReference>
<evidence type="ECO:0000256" key="3">
    <source>
        <dbReference type="PROSITE-ProRule" id="PRU00023"/>
    </source>
</evidence>
<dbReference type="SUPFAM" id="SSF48403">
    <property type="entry name" value="Ankyrin repeat"/>
    <property type="match status" value="2"/>
</dbReference>
<gene>
    <name evidence="4" type="ORF">QBC34DRAFT_296058</name>
</gene>
<dbReference type="AlphaFoldDB" id="A0AAV9GRJ4"/>
<feature type="repeat" description="ANK" evidence="3">
    <location>
        <begin position="278"/>
        <end position="311"/>
    </location>
</feature>
<dbReference type="Proteomes" id="UP001321760">
    <property type="component" value="Unassembled WGS sequence"/>
</dbReference>
<dbReference type="Pfam" id="PF12796">
    <property type="entry name" value="Ank_2"/>
    <property type="match status" value="2"/>
</dbReference>
<accession>A0AAV9GRJ4</accession>
<sequence>MASLLSVSYVGGLPTAERLFLSLPRNPFRRCRRPPTTGKECNDGALPLACCSGDMQTVRRLLANGASPASADHYFGTPVYAAVVGGHVDIVKLLADEHGASLDKTTFHRRGTPLSWAIFAGRLNIVQILLASPRVDPNARAGGQVPLAGAIKQKRWGIVRCLLDSPALDINRRAKRIWSSRLHADPNFEQLWLVELLLTRGLDPNVLDKSKKTILWHAVEANCQEVVDMLFAVNGEALDPNMAWDSRILPLQLAVRNGDAAVVECLLKSGKVDIDARNGCTAVYQAAYTHCDLAILKLLLDHGADTAIPDTFGYTLLRRARQDGKMAAIEMVLDHLRSRRGRTKRRYPAGRGITVRRSKRVRQ</sequence>
<dbReference type="InterPro" id="IPR002110">
    <property type="entry name" value="Ankyrin_rpt"/>
</dbReference>
<dbReference type="EMBL" id="MU865930">
    <property type="protein sequence ID" value="KAK4450986.1"/>
    <property type="molecule type" value="Genomic_DNA"/>
</dbReference>
<keyword evidence="2 3" id="KW-0040">ANK repeat</keyword>
<evidence type="ECO:0000313" key="4">
    <source>
        <dbReference type="EMBL" id="KAK4450986.1"/>
    </source>
</evidence>